<dbReference type="WBParaSite" id="Hba_11665">
    <property type="protein sequence ID" value="Hba_11665"/>
    <property type="gene ID" value="Hba_11665"/>
</dbReference>
<reference evidence="2" key="1">
    <citation type="submission" date="2016-11" db="UniProtKB">
        <authorList>
            <consortium name="WormBaseParasite"/>
        </authorList>
    </citation>
    <scope>IDENTIFICATION</scope>
</reference>
<evidence type="ECO:0000313" key="2">
    <source>
        <dbReference type="WBParaSite" id="Hba_11665"/>
    </source>
</evidence>
<accession>A0A1I7X2G4</accession>
<keyword evidence="1" id="KW-1185">Reference proteome</keyword>
<proteinExistence type="predicted"/>
<sequence length="56" mass="6576">MPKKTDRYRRIMDLAITRPAQELVLNCHRGHGSNYTSYVKRSMRSSRRYGASFPKS</sequence>
<organism evidence="1 2">
    <name type="scientific">Heterorhabditis bacteriophora</name>
    <name type="common">Entomopathogenic nematode worm</name>
    <dbReference type="NCBI Taxonomy" id="37862"/>
    <lineage>
        <taxon>Eukaryota</taxon>
        <taxon>Metazoa</taxon>
        <taxon>Ecdysozoa</taxon>
        <taxon>Nematoda</taxon>
        <taxon>Chromadorea</taxon>
        <taxon>Rhabditida</taxon>
        <taxon>Rhabditina</taxon>
        <taxon>Rhabditomorpha</taxon>
        <taxon>Strongyloidea</taxon>
        <taxon>Heterorhabditidae</taxon>
        <taxon>Heterorhabditis</taxon>
    </lineage>
</organism>
<name>A0A1I7X2G4_HETBA</name>
<protein>
    <submittedName>
        <fullName evidence="2">Transposase</fullName>
    </submittedName>
</protein>
<dbReference type="Proteomes" id="UP000095283">
    <property type="component" value="Unplaced"/>
</dbReference>
<dbReference type="AlphaFoldDB" id="A0A1I7X2G4"/>
<evidence type="ECO:0000313" key="1">
    <source>
        <dbReference type="Proteomes" id="UP000095283"/>
    </source>
</evidence>